<sequence>MGIRAWPTNAPHTNRSEGTSGDATPTLSDGLFGRVACADFRRAHPSGSVCHTSTGRRLAIVEVPQTVLANWVQAGDANEAKIAGTAAFGNLDGGQMASLEENAAI</sequence>
<keyword evidence="3" id="KW-1185">Reference proteome</keyword>
<organism evidence="2 3">
    <name type="scientific">Novipirellula caenicola</name>
    <dbReference type="NCBI Taxonomy" id="1536901"/>
    <lineage>
        <taxon>Bacteria</taxon>
        <taxon>Pseudomonadati</taxon>
        <taxon>Planctomycetota</taxon>
        <taxon>Planctomycetia</taxon>
        <taxon>Pirellulales</taxon>
        <taxon>Pirellulaceae</taxon>
        <taxon>Novipirellula</taxon>
    </lineage>
</organism>
<dbReference type="EMBL" id="BAABRO010000014">
    <property type="protein sequence ID" value="GAA5509574.1"/>
    <property type="molecule type" value="Genomic_DNA"/>
</dbReference>
<proteinExistence type="predicted"/>
<gene>
    <name evidence="2" type="ORF">Rcae01_05074</name>
</gene>
<evidence type="ECO:0000313" key="2">
    <source>
        <dbReference type="EMBL" id="GAA5509574.1"/>
    </source>
</evidence>
<evidence type="ECO:0000256" key="1">
    <source>
        <dbReference type="SAM" id="MobiDB-lite"/>
    </source>
</evidence>
<dbReference type="Proteomes" id="UP001416858">
    <property type="component" value="Unassembled WGS sequence"/>
</dbReference>
<name>A0ABP9VWQ2_9BACT</name>
<feature type="region of interest" description="Disordered" evidence="1">
    <location>
        <begin position="1"/>
        <end position="26"/>
    </location>
</feature>
<reference evidence="2 3" key="1">
    <citation type="submission" date="2024-02" db="EMBL/GenBank/DDBJ databases">
        <title>Rhodopirellula caenicola NBRC 110016.</title>
        <authorList>
            <person name="Ichikawa N."/>
            <person name="Katano-Makiyama Y."/>
            <person name="Hidaka K."/>
        </authorList>
    </citation>
    <scope>NUCLEOTIDE SEQUENCE [LARGE SCALE GENOMIC DNA]</scope>
    <source>
        <strain evidence="2 3">NBRC 110016</strain>
    </source>
</reference>
<evidence type="ECO:0008006" key="4">
    <source>
        <dbReference type="Google" id="ProtNLM"/>
    </source>
</evidence>
<comment type="caution">
    <text evidence="2">The sequence shown here is derived from an EMBL/GenBank/DDBJ whole genome shotgun (WGS) entry which is preliminary data.</text>
</comment>
<accession>A0ABP9VWQ2</accession>
<evidence type="ECO:0000313" key="3">
    <source>
        <dbReference type="Proteomes" id="UP001416858"/>
    </source>
</evidence>
<feature type="compositionally biased region" description="Polar residues" evidence="1">
    <location>
        <begin position="10"/>
        <end position="26"/>
    </location>
</feature>
<protein>
    <recommendedName>
        <fullName evidence="4">Transposase</fullName>
    </recommendedName>
</protein>